<keyword evidence="3" id="KW-0378">Hydrolase</keyword>
<dbReference type="STRING" id="1227455.C449_00655"/>
<evidence type="ECO:0000313" key="4">
    <source>
        <dbReference type="Proteomes" id="UP000011669"/>
    </source>
</evidence>
<keyword evidence="3" id="KW-0540">Nuclease</keyword>
<dbReference type="InParanoid" id="M0MQD4"/>
<accession>M0MQD4</accession>
<dbReference type="EMBL" id="AOMD01000002">
    <property type="protein sequence ID" value="EMA47937.1"/>
    <property type="molecule type" value="Genomic_DNA"/>
</dbReference>
<protein>
    <submittedName>
        <fullName evidence="3">HNH endonuclease</fullName>
    </submittedName>
</protein>
<dbReference type="Gene3D" id="3.90.75.20">
    <property type="match status" value="1"/>
</dbReference>
<dbReference type="Pfam" id="PF13392">
    <property type="entry name" value="HNH_3"/>
    <property type="match status" value="1"/>
</dbReference>
<gene>
    <name evidence="3" type="ORF">C449_00655</name>
</gene>
<proteinExistence type="predicted"/>
<comment type="caution">
    <text evidence="3">The sequence shown here is derived from an EMBL/GenBank/DDBJ whole genome shotgun (WGS) entry which is preliminary data.</text>
</comment>
<dbReference type="OrthoDB" id="223711at2157"/>
<name>M0MQD4_9EURY</name>
<dbReference type="InterPro" id="IPR044925">
    <property type="entry name" value="His-Me_finger_sf"/>
</dbReference>
<evidence type="ECO:0000313" key="3">
    <source>
        <dbReference type="EMBL" id="EMA47937.1"/>
    </source>
</evidence>
<feature type="region of interest" description="Disordered" evidence="1">
    <location>
        <begin position="159"/>
        <end position="191"/>
    </location>
</feature>
<organism evidence="3 4">
    <name type="scientific">Halococcus saccharolyticus DSM 5350</name>
    <dbReference type="NCBI Taxonomy" id="1227455"/>
    <lineage>
        <taxon>Archaea</taxon>
        <taxon>Methanobacteriati</taxon>
        <taxon>Methanobacteriota</taxon>
        <taxon>Stenosarchaea group</taxon>
        <taxon>Halobacteria</taxon>
        <taxon>Halobacteriales</taxon>
        <taxon>Halococcaceae</taxon>
        <taxon>Halococcus</taxon>
    </lineage>
</organism>
<dbReference type="AlphaFoldDB" id="M0MQD4"/>
<dbReference type="RefSeq" id="WP_006075929.1">
    <property type="nucleotide sequence ID" value="NZ_AOMD01000002.1"/>
</dbReference>
<sequence length="209" mass="23871">MNTEEILNDPDKLREMYWEDDLSYKGIAGEIGSTVYYVKKAFDRFDLERKSSGRAKEVPWDGEDELRELYVEEGLSTIKISQEFGCSRGYVCTQLEKAGIERRPSRSGYGYAPYKINSNGYPVWKTYVDGTHHRVPVHRLLAVAEFGFEEVAGNDVHHKNGRRFDNRPGNISVLDPSEHRRKHGLENADEQRELMEELREAGKLGGGSA</sequence>
<dbReference type="SUPFAM" id="SSF54060">
    <property type="entry name" value="His-Me finger endonucleases"/>
    <property type="match status" value="1"/>
</dbReference>
<dbReference type="GO" id="GO:0004519">
    <property type="term" value="F:endonuclease activity"/>
    <property type="evidence" value="ECO:0007669"/>
    <property type="project" value="UniProtKB-KW"/>
</dbReference>
<evidence type="ECO:0000259" key="2">
    <source>
        <dbReference type="Pfam" id="PF13392"/>
    </source>
</evidence>
<reference evidence="3 4" key="1">
    <citation type="journal article" date="2014" name="PLoS Genet.">
        <title>Phylogenetically driven sequencing of extremely halophilic archaea reveals strategies for static and dynamic osmo-response.</title>
        <authorList>
            <person name="Becker E.A."/>
            <person name="Seitzer P.M."/>
            <person name="Tritt A."/>
            <person name="Larsen D."/>
            <person name="Krusor M."/>
            <person name="Yao A.I."/>
            <person name="Wu D."/>
            <person name="Madern D."/>
            <person name="Eisen J.A."/>
            <person name="Darling A.E."/>
            <person name="Facciotti M.T."/>
        </authorList>
    </citation>
    <scope>NUCLEOTIDE SEQUENCE [LARGE SCALE GENOMIC DNA]</scope>
    <source>
        <strain evidence="3 4">DSM 5350</strain>
    </source>
</reference>
<keyword evidence="3" id="KW-0255">Endonuclease</keyword>
<dbReference type="Proteomes" id="UP000011669">
    <property type="component" value="Unassembled WGS sequence"/>
</dbReference>
<feature type="domain" description="HNH nuclease" evidence="2">
    <location>
        <begin position="136"/>
        <end position="181"/>
    </location>
</feature>
<keyword evidence="4" id="KW-1185">Reference proteome</keyword>
<dbReference type="InterPro" id="IPR003615">
    <property type="entry name" value="HNH_nuc"/>
</dbReference>
<evidence type="ECO:0000256" key="1">
    <source>
        <dbReference type="SAM" id="MobiDB-lite"/>
    </source>
</evidence>